<protein>
    <submittedName>
        <fullName evidence="7">Predicted permease YjgP/YjgQ</fullName>
    </submittedName>
</protein>
<evidence type="ECO:0000256" key="1">
    <source>
        <dbReference type="ARBA" id="ARBA00004651"/>
    </source>
</evidence>
<evidence type="ECO:0000256" key="3">
    <source>
        <dbReference type="ARBA" id="ARBA00022692"/>
    </source>
</evidence>
<feature type="transmembrane region" description="Helical" evidence="6">
    <location>
        <begin position="173"/>
        <end position="192"/>
    </location>
</feature>
<dbReference type="PANTHER" id="PTHR33529:SF6">
    <property type="entry name" value="YJGP_YJGQ FAMILY PERMEASE"/>
    <property type="match status" value="1"/>
</dbReference>
<name>D9PL85_9ZZZZ</name>
<dbReference type="Pfam" id="PF03739">
    <property type="entry name" value="LptF_LptG"/>
    <property type="match status" value="1"/>
</dbReference>
<dbReference type="InterPro" id="IPR005495">
    <property type="entry name" value="LptG/LptF_permease"/>
</dbReference>
<dbReference type="GO" id="GO:0015920">
    <property type="term" value="P:lipopolysaccharide transport"/>
    <property type="evidence" value="ECO:0007669"/>
    <property type="project" value="TreeGrafter"/>
</dbReference>
<proteinExistence type="predicted"/>
<feature type="transmembrane region" description="Helical" evidence="6">
    <location>
        <begin position="142"/>
        <end position="161"/>
    </location>
</feature>
<reference evidence="7" key="2">
    <citation type="journal article" date="2011" name="Microb. Ecol.">
        <title>Taxonomic and Functional Metagenomic Profiling of the Microbial Community in the Anoxic Sediment of a Sub-saline Shallow Lake (Laguna de Carrizo, Central Spain).</title>
        <authorList>
            <person name="Ferrer M."/>
            <person name="Guazzaroni M.E."/>
            <person name="Richter M."/>
            <person name="Garcia-Salamanca A."/>
            <person name="Yarza P."/>
            <person name="Suarez-Suarez A."/>
            <person name="Solano J."/>
            <person name="Alcaide M."/>
            <person name="van Dillewijn P."/>
            <person name="Molina-Henares M.A."/>
            <person name="Lopez-Cortes N."/>
            <person name="Al-Ramahi Y."/>
            <person name="Guerrero C."/>
            <person name="Acosta A."/>
            <person name="de Eugenio L.I."/>
            <person name="Martinez V."/>
            <person name="Marques S."/>
            <person name="Rojo F."/>
            <person name="Santero E."/>
            <person name="Genilloud O."/>
            <person name="Perez-Perez J."/>
            <person name="Rossello-Mora R."/>
            <person name="Ramos J.L."/>
        </authorList>
    </citation>
    <scope>NUCLEOTIDE SEQUENCE</scope>
</reference>
<dbReference type="AlphaFoldDB" id="D9PL85"/>
<comment type="caution">
    <text evidence="7">The sequence shown here is derived from an EMBL/GenBank/DDBJ whole genome shotgun (WGS) entry which is preliminary data.</text>
</comment>
<dbReference type="PANTHER" id="PTHR33529">
    <property type="entry name" value="SLR0882 PROTEIN-RELATED"/>
    <property type="match status" value="1"/>
</dbReference>
<evidence type="ECO:0000256" key="6">
    <source>
        <dbReference type="SAM" id="Phobius"/>
    </source>
</evidence>
<keyword evidence="2" id="KW-1003">Cell membrane</keyword>
<feature type="transmembrane region" description="Helical" evidence="6">
    <location>
        <begin position="115"/>
        <end position="135"/>
    </location>
</feature>
<evidence type="ECO:0000256" key="4">
    <source>
        <dbReference type="ARBA" id="ARBA00022989"/>
    </source>
</evidence>
<gene>
    <name evidence="7" type="ORF">LDC_2308</name>
</gene>
<sequence length="196" mass="22233">RQFNPKEKTMGNPSFYFFDSAFRVVKRIEGRKGIWEGSRWRIENGIIQELKEDGQYGFAKFEAYALQIPETPETFMRGTRKPEEMSYWQLKAYAETVGQEGYNNAKYLVDMNIKLAFPFISLILLTIGIPLALAVKKGGTPLAVSVGMAVCFLYVLILGLARSLGLAGVLPPLFSAWLANLLFLFLGIYMMIHMER</sequence>
<keyword evidence="5 6" id="KW-0472">Membrane</keyword>
<comment type="subcellular location">
    <subcellularLocation>
        <location evidence="1">Cell membrane</location>
        <topology evidence="1">Multi-pass membrane protein</topology>
    </subcellularLocation>
</comment>
<feature type="non-terminal residue" evidence="7">
    <location>
        <position position="1"/>
    </location>
</feature>
<reference evidence="7" key="1">
    <citation type="submission" date="2010-07" db="EMBL/GenBank/DDBJ databases">
        <authorList>
            <consortium name="CONSOLIDER consortium CSD2007-00005"/>
            <person name="Guazzaroni M.-E."/>
            <person name="Richter M."/>
            <person name="Garcia-Salamanca A."/>
            <person name="Yarza P."/>
            <person name="Ferrer M."/>
        </authorList>
    </citation>
    <scope>NUCLEOTIDE SEQUENCE</scope>
</reference>
<evidence type="ECO:0000256" key="2">
    <source>
        <dbReference type="ARBA" id="ARBA00022475"/>
    </source>
</evidence>
<dbReference type="EMBL" id="ADZX01000699">
    <property type="protein sequence ID" value="EFK95678.1"/>
    <property type="molecule type" value="Genomic_DNA"/>
</dbReference>
<evidence type="ECO:0000313" key="7">
    <source>
        <dbReference type="EMBL" id="EFK95678.1"/>
    </source>
</evidence>
<organism evidence="7">
    <name type="scientific">sediment metagenome</name>
    <dbReference type="NCBI Taxonomy" id="749907"/>
    <lineage>
        <taxon>unclassified sequences</taxon>
        <taxon>metagenomes</taxon>
        <taxon>ecological metagenomes</taxon>
    </lineage>
</organism>
<keyword evidence="3 6" id="KW-0812">Transmembrane</keyword>
<evidence type="ECO:0000256" key="5">
    <source>
        <dbReference type="ARBA" id="ARBA00023136"/>
    </source>
</evidence>
<keyword evidence="4 6" id="KW-1133">Transmembrane helix</keyword>
<dbReference type="GO" id="GO:0043190">
    <property type="term" value="C:ATP-binding cassette (ABC) transporter complex"/>
    <property type="evidence" value="ECO:0007669"/>
    <property type="project" value="TreeGrafter"/>
</dbReference>
<accession>D9PL85</accession>